<name>A0A086XUI9_9RHOB</name>
<evidence type="ECO:0008006" key="4">
    <source>
        <dbReference type="Google" id="ProtNLM"/>
    </source>
</evidence>
<dbReference type="Proteomes" id="UP000028826">
    <property type="component" value="Unassembled WGS sequence"/>
</dbReference>
<organism evidence="2 3">
    <name type="scientific">Haematobacter massiliensis</name>
    <dbReference type="NCBI Taxonomy" id="195105"/>
    <lineage>
        <taxon>Bacteria</taxon>
        <taxon>Pseudomonadati</taxon>
        <taxon>Pseudomonadota</taxon>
        <taxon>Alphaproteobacteria</taxon>
        <taxon>Rhodobacterales</taxon>
        <taxon>Paracoccaceae</taxon>
        <taxon>Haematobacter</taxon>
    </lineage>
</organism>
<dbReference type="Pfam" id="PF07996">
    <property type="entry name" value="T4SS"/>
    <property type="match status" value="1"/>
</dbReference>
<evidence type="ECO:0000313" key="2">
    <source>
        <dbReference type="EMBL" id="KFI25689.1"/>
    </source>
</evidence>
<dbReference type="InterPro" id="IPR023220">
    <property type="entry name" value="T4SS_VirB5-domain"/>
</dbReference>
<accession>A0A086XUI9</accession>
<sequence>MIRVLRSTAFAGVLSLTAMTGASAQGVPTEDLRAIANAIQQLDQMKQQLQAMTGSRGISNLLNSVTDKETREAAESLSSIMDGAIGGSPIGGNASVLTDKIDDLKETFALPNLDQFLGSDLPQDRAIATQAGAGMVAMATAEDTYTRSNAAMGRVNTLIDRIDSNADMKASVDFNSRMLAEVAVLLNENLRVQAAIANTMGSDALTAARDRASQRNFLQGSNEGQ</sequence>
<protein>
    <recommendedName>
        <fullName evidence="4">Type IV secretion system protein VirB5</fullName>
    </recommendedName>
</protein>
<dbReference type="STRING" id="195105.CN97_07850"/>
<dbReference type="InterPro" id="IPR014158">
    <property type="entry name" value="T4SS_VirB5"/>
</dbReference>
<gene>
    <name evidence="2" type="ORF">CN97_07850</name>
</gene>
<reference evidence="2 3" key="1">
    <citation type="submission" date="2014-03" db="EMBL/GenBank/DDBJ databases">
        <title>Genome of Haematobacter massiliensis CCUG 47968.</title>
        <authorList>
            <person name="Wang D."/>
            <person name="Wang G."/>
        </authorList>
    </citation>
    <scope>NUCLEOTIDE SEQUENCE [LARGE SCALE GENOMIC DNA]</scope>
    <source>
        <strain evidence="2 3">CCUG 47968</strain>
    </source>
</reference>
<dbReference type="EMBL" id="JGYG01000023">
    <property type="protein sequence ID" value="KFI25689.1"/>
    <property type="molecule type" value="Genomic_DNA"/>
</dbReference>
<comment type="caution">
    <text evidence="2">The sequence shown here is derived from an EMBL/GenBank/DDBJ whole genome shotgun (WGS) entry which is preliminary data.</text>
</comment>
<dbReference type="eggNOG" id="ENOG5033HVH">
    <property type="taxonomic scope" value="Bacteria"/>
</dbReference>
<dbReference type="SUPFAM" id="SSF101082">
    <property type="entry name" value="Typo IV secretion system protein TraC"/>
    <property type="match status" value="1"/>
</dbReference>
<evidence type="ECO:0000256" key="1">
    <source>
        <dbReference type="SAM" id="SignalP"/>
    </source>
</evidence>
<feature type="chain" id="PRO_5001817161" description="Type IV secretion system protein VirB5" evidence="1">
    <location>
        <begin position="25"/>
        <end position="225"/>
    </location>
</feature>
<proteinExistence type="predicted"/>
<feature type="signal peptide" evidence="1">
    <location>
        <begin position="1"/>
        <end position="24"/>
    </location>
</feature>
<dbReference type="AlphaFoldDB" id="A0A086XUI9"/>
<evidence type="ECO:0000313" key="3">
    <source>
        <dbReference type="Proteomes" id="UP000028826"/>
    </source>
</evidence>
<keyword evidence="1" id="KW-0732">Signal</keyword>
<dbReference type="Gene3D" id="1.20.58.430">
    <property type="entry name" value="Type IV secretion system, VirB5-domain"/>
    <property type="match status" value="1"/>
</dbReference>
<keyword evidence="3" id="KW-1185">Reference proteome</keyword>